<protein>
    <submittedName>
        <fullName evidence="1">Uncharacterized protein</fullName>
    </submittedName>
</protein>
<reference evidence="1 2" key="1">
    <citation type="journal article" date="2022" name="DNA Res.">
        <title>Chromosomal-level genome assembly of the orchid tree Bauhinia variegata (Leguminosae; Cercidoideae) supports the allotetraploid origin hypothesis of Bauhinia.</title>
        <authorList>
            <person name="Zhong Y."/>
            <person name="Chen Y."/>
            <person name="Zheng D."/>
            <person name="Pang J."/>
            <person name="Liu Y."/>
            <person name="Luo S."/>
            <person name="Meng S."/>
            <person name="Qian L."/>
            <person name="Wei D."/>
            <person name="Dai S."/>
            <person name="Zhou R."/>
        </authorList>
    </citation>
    <scope>NUCLEOTIDE SEQUENCE [LARGE SCALE GENOMIC DNA]</scope>
    <source>
        <strain evidence="1">BV-YZ2020</strain>
    </source>
</reference>
<sequence>MAHGYGQRRVKPASRRYKGLGMAKKFKAVSLKNKIRSVERMLKKNLPPEVREAQEQKLEGLKKQQDIHTCLAAERKIFLQDTKIKFFVVFLVQSEGK</sequence>
<dbReference type="Proteomes" id="UP000828941">
    <property type="component" value="Chromosome 5"/>
</dbReference>
<evidence type="ECO:0000313" key="1">
    <source>
        <dbReference type="EMBL" id="KAI4345731.1"/>
    </source>
</evidence>
<evidence type="ECO:0000313" key="2">
    <source>
        <dbReference type="Proteomes" id="UP000828941"/>
    </source>
</evidence>
<organism evidence="1 2">
    <name type="scientific">Bauhinia variegata</name>
    <name type="common">Purple orchid tree</name>
    <name type="synonym">Phanera variegata</name>
    <dbReference type="NCBI Taxonomy" id="167791"/>
    <lineage>
        <taxon>Eukaryota</taxon>
        <taxon>Viridiplantae</taxon>
        <taxon>Streptophyta</taxon>
        <taxon>Embryophyta</taxon>
        <taxon>Tracheophyta</taxon>
        <taxon>Spermatophyta</taxon>
        <taxon>Magnoliopsida</taxon>
        <taxon>eudicotyledons</taxon>
        <taxon>Gunneridae</taxon>
        <taxon>Pentapetalae</taxon>
        <taxon>rosids</taxon>
        <taxon>fabids</taxon>
        <taxon>Fabales</taxon>
        <taxon>Fabaceae</taxon>
        <taxon>Cercidoideae</taxon>
        <taxon>Cercideae</taxon>
        <taxon>Bauhiniinae</taxon>
        <taxon>Bauhinia</taxon>
    </lineage>
</organism>
<comment type="caution">
    <text evidence="1">The sequence shown here is derived from an EMBL/GenBank/DDBJ whole genome shotgun (WGS) entry which is preliminary data.</text>
</comment>
<dbReference type="EMBL" id="CM039430">
    <property type="protein sequence ID" value="KAI4345731.1"/>
    <property type="molecule type" value="Genomic_DNA"/>
</dbReference>
<proteinExistence type="predicted"/>
<name>A0ACB9PBL5_BAUVA</name>
<gene>
    <name evidence="1" type="ORF">L6164_012829</name>
</gene>
<accession>A0ACB9PBL5</accession>
<keyword evidence="2" id="KW-1185">Reference proteome</keyword>